<protein>
    <recommendedName>
        <fullName evidence="3">Recombinase RecA</fullName>
    </recommendedName>
</protein>
<dbReference type="Gene3D" id="3.40.50.300">
    <property type="entry name" value="P-loop containing nucleotide triphosphate hydrolases"/>
    <property type="match status" value="1"/>
</dbReference>
<dbReference type="InterPro" id="IPR027417">
    <property type="entry name" value="P-loop_NTPase"/>
</dbReference>
<dbReference type="NCBIfam" id="NF033429">
    <property type="entry name" value="ImuA_translesion"/>
    <property type="match status" value="1"/>
</dbReference>
<accession>A0A162CF07</accession>
<sequence>MANLIDFLQHQNLVWQGTENAPVSRQVYETVSTGFDDLDKLLHGGLPSQGVVDIQSQIGIGELRLLLPYLRKQTRMCAVIHPPALINAHALFHQGVDTGQFLVIRPNSSQEALWAAEQCLKSGACSSVLMWHGDLEVHQVKRLQLAAQTGQGLICLMRSCIMQSASLPVCLSLKLLPHPLGLKVQVTKRRGGWAKPDFVLDMSSSWPELTAQIKSPQGADIVTFERALQQVNR</sequence>
<dbReference type="RefSeq" id="WP_063381203.1">
    <property type="nucleotide sequence ID" value="NZ_AUXX01000016.1"/>
</dbReference>
<evidence type="ECO:0000313" key="2">
    <source>
        <dbReference type="Proteomes" id="UP000076661"/>
    </source>
</evidence>
<dbReference type="InterPro" id="IPR017166">
    <property type="entry name" value="UCP037290"/>
</dbReference>
<dbReference type="Proteomes" id="UP000076661">
    <property type="component" value="Unassembled WGS sequence"/>
</dbReference>
<reference evidence="1 2" key="1">
    <citation type="submission" date="2013-07" db="EMBL/GenBank/DDBJ databases">
        <title>Comparative Genomic and Metabolomic Analysis of Twelve Strains of Pseudoalteromonas luteoviolacea.</title>
        <authorList>
            <person name="Vynne N.G."/>
            <person name="Mansson M."/>
            <person name="Gram L."/>
        </authorList>
    </citation>
    <scope>NUCLEOTIDE SEQUENCE [LARGE SCALE GENOMIC DNA]</scope>
    <source>
        <strain evidence="1 2">S4060-1</strain>
    </source>
</reference>
<comment type="caution">
    <text evidence="1">The sequence shown here is derived from an EMBL/GenBank/DDBJ whole genome shotgun (WGS) entry which is preliminary data.</text>
</comment>
<dbReference type="SUPFAM" id="SSF52540">
    <property type="entry name" value="P-loop containing nucleoside triphosphate hydrolases"/>
    <property type="match status" value="1"/>
</dbReference>
<dbReference type="InterPro" id="IPR047610">
    <property type="entry name" value="ImuA_translesion"/>
</dbReference>
<evidence type="ECO:0008006" key="3">
    <source>
        <dbReference type="Google" id="ProtNLM"/>
    </source>
</evidence>
<dbReference type="EMBL" id="AUXX01000016">
    <property type="protein sequence ID" value="KZN66876.1"/>
    <property type="molecule type" value="Genomic_DNA"/>
</dbReference>
<name>A0A162CF07_9GAMM</name>
<evidence type="ECO:0000313" key="1">
    <source>
        <dbReference type="EMBL" id="KZN66876.1"/>
    </source>
</evidence>
<proteinExistence type="predicted"/>
<organism evidence="1 2">
    <name type="scientific">Pseudoalteromonas luteoviolacea S4060-1</name>
    <dbReference type="NCBI Taxonomy" id="1365257"/>
    <lineage>
        <taxon>Bacteria</taxon>
        <taxon>Pseudomonadati</taxon>
        <taxon>Pseudomonadota</taxon>
        <taxon>Gammaproteobacteria</taxon>
        <taxon>Alteromonadales</taxon>
        <taxon>Pseudoalteromonadaceae</taxon>
        <taxon>Pseudoalteromonas</taxon>
    </lineage>
</organism>
<dbReference type="PATRIC" id="fig|1365257.3.peg.2451"/>
<gene>
    <name evidence="1" type="ORF">N478_18790</name>
</gene>
<dbReference type="AlphaFoldDB" id="A0A162CF07"/>
<dbReference type="PIRSF" id="PIRSF037290">
    <property type="entry name" value="UCP037290"/>
    <property type="match status" value="1"/>
</dbReference>